<dbReference type="EMBL" id="BT068118">
    <property type="protein sequence ID" value="ACN35015.1"/>
    <property type="molecule type" value="mRNA"/>
</dbReference>
<evidence type="ECO:0000313" key="2">
    <source>
        <dbReference type="EMBL" id="ACN35015.1"/>
    </source>
</evidence>
<feature type="compositionally biased region" description="Low complexity" evidence="1">
    <location>
        <begin position="18"/>
        <end position="31"/>
    </location>
</feature>
<dbReference type="AlphaFoldDB" id="C0PIJ9"/>
<feature type="region of interest" description="Disordered" evidence="1">
    <location>
        <begin position="14"/>
        <end position="72"/>
    </location>
</feature>
<reference evidence="2" key="2">
    <citation type="submission" date="2012-06" db="EMBL/GenBank/DDBJ databases">
        <authorList>
            <person name="Yu Y."/>
            <person name="Currie J."/>
            <person name="Lomeli R."/>
            <person name="Angelova A."/>
            <person name="Collura K."/>
            <person name="Wissotski M."/>
            <person name="Campos D."/>
            <person name="Kudrna D."/>
            <person name="Golser W."/>
            <person name="Ashely E."/>
            <person name="Descour A."/>
            <person name="Fernandes J."/>
            <person name="Soderlund C."/>
            <person name="Walbot V."/>
        </authorList>
    </citation>
    <scope>NUCLEOTIDE SEQUENCE</scope>
    <source>
        <strain evidence="2">B73</strain>
    </source>
</reference>
<reference evidence="2" key="1">
    <citation type="journal article" date="2009" name="PLoS Genet.">
        <title>Sequencing, mapping, and analysis of 27,455 maize full-length cDNAs.</title>
        <authorList>
            <person name="Soderlund C."/>
            <person name="Descour A."/>
            <person name="Kudrna D."/>
            <person name="Bomhoff M."/>
            <person name="Boyd L."/>
            <person name="Currie J."/>
            <person name="Angelova A."/>
            <person name="Collura K."/>
            <person name="Wissotski M."/>
            <person name="Ashley E."/>
            <person name="Morrow D."/>
            <person name="Fernandes J."/>
            <person name="Walbot V."/>
            <person name="Yu Y."/>
        </authorList>
    </citation>
    <scope>NUCLEOTIDE SEQUENCE</scope>
    <source>
        <strain evidence="2">B73</strain>
    </source>
</reference>
<evidence type="ECO:0000256" key="1">
    <source>
        <dbReference type="SAM" id="MobiDB-lite"/>
    </source>
</evidence>
<proteinExistence type="evidence at transcript level"/>
<name>C0PIJ9_MAIZE</name>
<feature type="compositionally biased region" description="Basic and acidic residues" evidence="1">
    <location>
        <begin position="49"/>
        <end position="60"/>
    </location>
</feature>
<organism evidence="2">
    <name type="scientific">Zea mays</name>
    <name type="common">Maize</name>
    <dbReference type="NCBI Taxonomy" id="4577"/>
    <lineage>
        <taxon>Eukaryota</taxon>
        <taxon>Viridiplantae</taxon>
        <taxon>Streptophyta</taxon>
        <taxon>Embryophyta</taxon>
        <taxon>Tracheophyta</taxon>
        <taxon>Spermatophyta</taxon>
        <taxon>Magnoliopsida</taxon>
        <taxon>Liliopsida</taxon>
        <taxon>Poales</taxon>
        <taxon>Poaceae</taxon>
        <taxon>PACMAD clade</taxon>
        <taxon>Panicoideae</taxon>
        <taxon>Andropogonodae</taxon>
        <taxon>Andropogoneae</taxon>
        <taxon>Tripsacinae</taxon>
        <taxon>Zea</taxon>
    </lineage>
</organism>
<sequence length="91" mass="10313">MASLHHRVCWRRELPRLPSSTSPQPPSMASSPAPPTDLSCPRRLRRCGRRQDLEDAKGEEGEPGNHVFGRRNNRRCEGIHPYLAWDALVST</sequence>
<accession>C0PIJ9</accession>
<protein>
    <submittedName>
        <fullName evidence="2">Uncharacterized protein</fullName>
    </submittedName>
</protein>